<comment type="subcellular location">
    <subcellularLocation>
        <location evidence="1">Cell inner membrane</location>
        <topology evidence="1">Multi-pass membrane protein</topology>
    </subcellularLocation>
</comment>
<feature type="transmembrane region" description="Helical" evidence="1">
    <location>
        <begin position="122"/>
        <end position="141"/>
    </location>
</feature>
<dbReference type="InterPro" id="IPR003744">
    <property type="entry name" value="YhhQ"/>
</dbReference>
<dbReference type="EMBL" id="FMBM01000002">
    <property type="protein sequence ID" value="SCC82398.1"/>
    <property type="molecule type" value="Genomic_DNA"/>
</dbReference>
<evidence type="ECO:0000313" key="3">
    <source>
        <dbReference type="EMBL" id="SCC82398.1"/>
    </source>
</evidence>
<dbReference type="Proteomes" id="UP000050497">
    <property type="component" value="Unassembled WGS sequence"/>
</dbReference>
<protein>
    <recommendedName>
        <fullName evidence="1">Probable queuosine precursor transporter</fullName>
        <shortName evidence="1">Q precursor transporter</shortName>
    </recommendedName>
</protein>
<organism evidence="2 4">
    <name type="scientific">Saliniramus fredricksonii</name>
    <dbReference type="NCBI Taxonomy" id="1653334"/>
    <lineage>
        <taxon>Bacteria</taxon>
        <taxon>Pseudomonadati</taxon>
        <taxon>Pseudomonadota</taxon>
        <taxon>Alphaproteobacteria</taxon>
        <taxon>Hyphomicrobiales</taxon>
        <taxon>Salinarimonadaceae</taxon>
        <taxon>Saliniramus</taxon>
    </lineage>
</organism>
<keyword evidence="5" id="KW-1185">Reference proteome</keyword>
<keyword evidence="1" id="KW-1133">Transmembrane helix</keyword>
<keyword evidence="1" id="KW-0812">Transmembrane</keyword>
<dbReference type="Proteomes" id="UP000182800">
    <property type="component" value="Unassembled WGS sequence"/>
</dbReference>
<dbReference type="PANTHER" id="PTHR34300:SF1">
    <property type="entry name" value="QUEUOSINE PRECURSOR TRANSPORTER"/>
    <property type="match status" value="1"/>
</dbReference>
<keyword evidence="1" id="KW-0813">Transport</keyword>
<dbReference type="HAMAP" id="MF_02088">
    <property type="entry name" value="Q_prec_transport"/>
    <property type="match status" value="1"/>
</dbReference>
<dbReference type="GO" id="GO:0022857">
    <property type="term" value="F:transmembrane transporter activity"/>
    <property type="evidence" value="ECO:0007669"/>
    <property type="project" value="UniProtKB-UniRule"/>
</dbReference>
<evidence type="ECO:0000313" key="2">
    <source>
        <dbReference type="EMBL" id="KPQ11491.1"/>
    </source>
</evidence>
<dbReference type="PANTHER" id="PTHR34300">
    <property type="entry name" value="QUEUOSINE PRECURSOR TRANSPORTER-RELATED"/>
    <property type="match status" value="1"/>
</dbReference>
<keyword evidence="1" id="KW-1003">Cell membrane</keyword>
<dbReference type="NCBIfam" id="TIGR00697">
    <property type="entry name" value="queuosine precursor transporter"/>
    <property type="match status" value="1"/>
</dbReference>
<dbReference type="STRING" id="1653334.GA0071312_3389"/>
<dbReference type="RefSeq" id="WP_074445896.1">
    <property type="nucleotide sequence ID" value="NZ_FMBM01000002.1"/>
</dbReference>
<evidence type="ECO:0000313" key="4">
    <source>
        <dbReference type="Proteomes" id="UP000050497"/>
    </source>
</evidence>
<accession>A0A0P7YBR5</accession>
<comment type="function">
    <text evidence="1">Involved in the import of queuosine (Q) precursors, required for Q precursor salvage.</text>
</comment>
<feature type="transmembrane region" description="Helical" evidence="1">
    <location>
        <begin position="9"/>
        <end position="28"/>
    </location>
</feature>
<dbReference type="GO" id="GO:0005886">
    <property type="term" value="C:plasma membrane"/>
    <property type="evidence" value="ECO:0007669"/>
    <property type="project" value="UniProtKB-SubCell"/>
</dbReference>
<feature type="transmembrane region" description="Helical" evidence="1">
    <location>
        <begin position="178"/>
        <end position="198"/>
    </location>
</feature>
<name>A0A0P7YBR5_9HYPH</name>
<reference evidence="2 4" key="1">
    <citation type="submission" date="2015-09" db="EMBL/GenBank/DDBJ databases">
        <title>Identification and resolution of microdiversity through metagenomic sequencing of parallel consortia.</title>
        <authorList>
            <person name="Nelson W.C."/>
            <person name="Romine M.F."/>
            <person name="Lindemann S.R."/>
        </authorList>
    </citation>
    <scope>NUCLEOTIDE SEQUENCE [LARGE SCALE GENOMIC DNA]</scope>
    <source>
        <strain evidence="2">HL-109</strain>
    </source>
</reference>
<evidence type="ECO:0000256" key="1">
    <source>
        <dbReference type="HAMAP-Rule" id="MF_02088"/>
    </source>
</evidence>
<keyword evidence="1" id="KW-0997">Cell inner membrane</keyword>
<sequence length="204" mass="22274">MLAPADRQPFFLAIALMALIVLASNVLVQHPVQYWGLQDYLTFGAFTYPFAFLVTDMANRRFGPARARRVVYVGFAIAVLLSVYFATPRIAIASGTAFLVAHLIDIGVFNRLRSFAWWLPPLVSSVIASGIDTAIFFSFAFHCGPVIGDTTITGMLAMAGIPDSCIALPWQTLAIVDYFVKLAIALIALIPYGALLRYTRPAPV</sequence>
<dbReference type="Pfam" id="PF02592">
    <property type="entry name" value="Vut_1"/>
    <property type="match status" value="1"/>
</dbReference>
<reference evidence="3 5" key="2">
    <citation type="submission" date="2016-08" db="EMBL/GenBank/DDBJ databases">
        <authorList>
            <person name="Varghese N."/>
            <person name="Submissions Spin"/>
        </authorList>
    </citation>
    <scope>NUCLEOTIDE SEQUENCE [LARGE SCALE GENOMIC DNA]</scope>
    <source>
        <strain evidence="3 5">HL-109</strain>
    </source>
</reference>
<dbReference type="PATRIC" id="fig|1653334.4.peg.2308"/>
<gene>
    <name evidence="3" type="ORF">GA0071312_3389</name>
    <name evidence="2" type="ORF">HLUCCO17_06180</name>
</gene>
<dbReference type="EMBL" id="LJSX01000007">
    <property type="protein sequence ID" value="KPQ11491.1"/>
    <property type="molecule type" value="Genomic_DNA"/>
</dbReference>
<comment type="similarity">
    <text evidence="1">Belongs to the vitamin uptake transporter (VUT/ECF) (TC 2.A.88) family. Q precursor transporter subfamily.</text>
</comment>
<dbReference type="AlphaFoldDB" id="A0A0P7YBR5"/>
<dbReference type="OrthoDB" id="7065604at2"/>
<proteinExistence type="inferred from homology"/>
<comment type="caution">
    <text evidence="2">The sequence shown here is derived from an EMBL/GenBank/DDBJ whole genome shotgun (WGS) entry which is preliminary data.</text>
</comment>
<feature type="transmembrane region" description="Helical" evidence="1">
    <location>
        <begin position="70"/>
        <end position="86"/>
    </location>
</feature>
<evidence type="ECO:0000313" key="5">
    <source>
        <dbReference type="Proteomes" id="UP000182800"/>
    </source>
</evidence>
<keyword evidence="1" id="KW-0472">Membrane</keyword>